<name>A0ABD0QYC6_CIRMR</name>
<evidence type="ECO:0000313" key="3">
    <source>
        <dbReference type="Proteomes" id="UP001529510"/>
    </source>
</evidence>
<feature type="compositionally biased region" description="Polar residues" evidence="1">
    <location>
        <begin position="17"/>
        <end position="41"/>
    </location>
</feature>
<accession>A0ABD0QYC6</accession>
<dbReference type="InterPro" id="IPR027851">
    <property type="entry name" value="DUF4628"/>
</dbReference>
<proteinExistence type="predicted"/>
<protein>
    <submittedName>
        <fullName evidence="2">Uncharacterized protein</fullName>
    </submittedName>
</protein>
<feature type="region of interest" description="Disordered" evidence="1">
    <location>
        <begin position="15"/>
        <end position="41"/>
    </location>
</feature>
<sequence length="97" mass="10193">MFENCNAAEQPKLNFRQAGSTLSPAASIDTSAGSKTGGSQHLKNALNLGKAMGAKVNDLLRRKDPNSLGDIGVTEVNKNVEPVWSSLAEMGHSAARN</sequence>
<keyword evidence="3" id="KW-1185">Reference proteome</keyword>
<reference evidence="2 3" key="1">
    <citation type="submission" date="2024-05" db="EMBL/GenBank/DDBJ databases">
        <title>Genome sequencing and assembly of Indian major carp, Cirrhinus mrigala (Hamilton, 1822).</title>
        <authorList>
            <person name="Mohindra V."/>
            <person name="Chowdhury L.M."/>
            <person name="Lal K."/>
            <person name="Jena J.K."/>
        </authorList>
    </citation>
    <scope>NUCLEOTIDE SEQUENCE [LARGE SCALE GENOMIC DNA]</scope>
    <source>
        <strain evidence="2">CM1030</strain>
        <tissue evidence="2">Blood</tissue>
    </source>
</reference>
<dbReference type="EMBL" id="JAMKFB020000006">
    <property type="protein sequence ID" value="KAL0191243.1"/>
    <property type="molecule type" value="Genomic_DNA"/>
</dbReference>
<organism evidence="2 3">
    <name type="scientific">Cirrhinus mrigala</name>
    <name type="common">Mrigala</name>
    <dbReference type="NCBI Taxonomy" id="683832"/>
    <lineage>
        <taxon>Eukaryota</taxon>
        <taxon>Metazoa</taxon>
        <taxon>Chordata</taxon>
        <taxon>Craniata</taxon>
        <taxon>Vertebrata</taxon>
        <taxon>Euteleostomi</taxon>
        <taxon>Actinopterygii</taxon>
        <taxon>Neopterygii</taxon>
        <taxon>Teleostei</taxon>
        <taxon>Ostariophysi</taxon>
        <taxon>Cypriniformes</taxon>
        <taxon>Cyprinidae</taxon>
        <taxon>Labeoninae</taxon>
        <taxon>Labeonini</taxon>
        <taxon>Cirrhinus</taxon>
    </lineage>
</organism>
<evidence type="ECO:0000256" key="1">
    <source>
        <dbReference type="SAM" id="MobiDB-lite"/>
    </source>
</evidence>
<evidence type="ECO:0000313" key="2">
    <source>
        <dbReference type="EMBL" id="KAL0191243.1"/>
    </source>
</evidence>
<dbReference type="Pfam" id="PF15429">
    <property type="entry name" value="DUF4628"/>
    <property type="match status" value="1"/>
</dbReference>
<comment type="caution">
    <text evidence="2">The sequence shown here is derived from an EMBL/GenBank/DDBJ whole genome shotgun (WGS) entry which is preliminary data.</text>
</comment>
<feature type="non-terminal residue" evidence="2">
    <location>
        <position position="97"/>
    </location>
</feature>
<dbReference type="Proteomes" id="UP001529510">
    <property type="component" value="Unassembled WGS sequence"/>
</dbReference>
<gene>
    <name evidence="2" type="ORF">M9458_013941</name>
</gene>
<dbReference type="AlphaFoldDB" id="A0ABD0QYC6"/>